<evidence type="ECO:0000259" key="16">
    <source>
        <dbReference type="PROSITE" id="PS51066"/>
    </source>
</evidence>
<dbReference type="RefSeq" id="WP_377603346.1">
    <property type="nucleotide sequence ID" value="NZ_JBHUME010000008.1"/>
</dbReference>
<comment type="catalytic activity">
    <reaction evidence="1 15">
        <text>Hydrolysis of DNA containing ring-opened 7-methylguanine residues, releasing 2,6-diamino-4-hydroxy-5-(N-methyl)formamidopyrimidine.</text>
        <dbReference type="EC" id="3.2.2.23"/>
    </reaction>
</comment>
<keyword evidence="6 15" id="KW-0863">Zinc-finger</keyword>
<dbReference type="Pfam" id="PF06827">
    <property type="entry name" value="zf-FPG_IleRS"/>
    <property type="match status" value="1"/>
</dbReference>
<evidence type="ECO:0000256" key="9">
    <source>
        <dbReference type="ARBA" id="ARBA00023125"/>
    </source>
</evidence>
<evidence type="ECO:0000256" key="5">
    <source>
        <dbReference type="ARBA" id="ARBA00022763"/>
    </source>
</evidence>
<dbReference type="InterPro" id="IPR035937">
    <property type="entry name" value="FPG_N"/>
</dbReference>
<dbReference type="NCBIfam" id="TIGR00577">
    <property type="entry name" value="fpg"/>
    <property type="match status" value="1"/>
</dbReference>
<dbReference type="EC" id="4.2.99.18" evidence="15"/>
<evidence type="ECO:0000256" key="7">
    <source>
        <dbReference type="ARBA" id="ARBA00022801"/>
    </source>
</evidence>
<dbReference type="InterPro" id="IPR015887">
    <property type="entry name" value="DNA_glyclase_Znf_dom_DNA_BS"/>
</dbReference>
<feature type="domain" description="FPG-type" evidence="16">
    <location>
        <begin position="240"/>
        <end position="274"/>
    </location>
</feature>
<dbReference type="Pfam" id="PF06831">
    <property type="entry name" value="H2TH"/>
    <property type="match status" value="1"/>
</dbReference>
<dbReference type="Pfam" id="PF01149">
    <property type="entry name" value="Fapy_DNA_glyco"/>
    <property type="match status" value="1"/>
</dbReference>
<dbReference type="PANTHER" id="PTHR22993">
    <property type="entry name" value="FORMAMIDOPYRIMIDINE-DNA GLYCOSYLASE"/>
    <property type="match status" value="1"/>
</dbReference>
<dbReference type="SUPFAM" id="SSF57716">
    <property type="entry name" value="Glucocorticoid receptor-like (DNA-binding domain)"/>
    <property type="match status" value="1"/>
</dbReference>
<keyword evidence="11 15" id="KW-0456">Lyase</keyword>
<evidence type="ECO:0000256" key="4">
    <source>
        <dbReference type="ARBA" id="ARBA00022723"/>
    </source>
</evidence>
<evidence type="ECO:0000256" key="10">
    <source>
        <dbReference type="ARBA" id="ARBA00023204"/>
    </source>
</evidence>
<dbReference type="Proteomes" id="UP001597541">
    <property type="component" value="Unassembled WGS sequence"/>
</dbReference>
<feature type="domain" description="Formamidopyrimidine-DNA glycosylase catalytic" evidence="17">
    <location>
        <begin position="2"/>
        <end position="115"/>
    </location>
</feature>
<comment type="similarity">
    <text evidence="2 15">Belongs to the FPG family.</text>
</comment>
<dbReference type="PROSITE" id="PS51068">
    <property type="entry name" value="FPG_CAT"/>
    <property type="match status" value="1"/>
</dbReference>
<dbReference type="InterPro" id="IPR015886">
    <property type="entry name" value="H2TH_FPG"/>
</dbReference>
<comment type="cofactor">
    <cofactor evidence="15">
        <name>Zn(2+)</name>
        <dbReference type="ChEBI" id="CHEBI:29105"/>
    </cofactor>
    <text evidence="15">Binds 1 zinc ion per subunit.</text>
</comment>
<feature type="active site" description="Schiff-base intermediate with DNA" evidence="15">
    <location>
        <position position="2"/>
    </location>
</feature>
<dbReference type="SUPFAM" id="SSF46946">
    <property type="entry name" value="S13-like H2TH domain"/>
    <property type="match status" value="1"/>
</dbReference>
<evidence type="ECO:0000256" key="13">
    <source>
        <dbReference type="ARBA" id="ARBA00023295"/>
    </source>
</evidence>
<keyword evidence="19" id="KW-1185">Reference proteome</keyword>
<organism evidence="18 19">
    <name type="scientific">Paenibacillus gansuensis</name>
    <dbReference type="NCBI Taxonomy" id="306542"/>
    <lineage>
        <taxon>Bacteria</taxon>
        <taxon>Bacillati</taxon>
        <taxon>Bacillota</taxon>
        <taxon>Bacilli</taxon>
        <taxon>Bacillales</taxon>
        <taxon>Paenibacillaceae</taxon>
        <taxon>Paenibacillus</taxon>
    </lineage>
</organism>
<dbReference type="Gene3D" id="1.10.8.50">
    <property type="match status" value="1"/>
</dbReference>
<dbReference type="HAMAP" id="MF_00103">
    <property type="entry name" value="Fapy_DNA_glycosyl"/>
    <property type="match status" value="1"/>
</dbReference>
<dbReference type="InterPro" id="IPR012319">
    <property type="entry name" value="FPG_cat"/>
</dbReference>
<evidence type="ECO:0000256" key="11">
    <source>
        <dbReference type="ARBA" id="ARBA00023239"/>
    </source>
</evidence>
<keyword evidence="5 15" id="KW-0227">DNA damage</keyword>
<dbReference type="SMART" id="SM01232">
    <property type="entry name" value="H2TH"/>
    <property type="match status" value="1"/>
</dbReference>
<comment type="function">
    <text evidence="15">Involved in base excision repair of DNA damaged by oxidation or by mutagenic agents. Acts as DNA glycosylase that recognizes and removes damaged bases. Has a preference for oxidized purines, such as 7,8-dihydro-8-oxoguanine (8-oxoG). Has AP (apurinic/apyrimidinic) lyase activity and introduces nicks in the DNA strand. Cleaves the DNA backbone by beta-delta elimination to generate a single-strand break at the site of the removed base with both 3'- and 5'-phosphates.</text>
</comment>
<evidence type="ECO:0000256" key="2">
    <source>
        <dbReference type="ARBA" id="ARBA00009409"/>
    </source>
</evidence>
<proteinExistence type="inferred from homology"/>
<feature type="active site" description="Proton donor; for beta-elimination activity" evidence="15">
    <location>
        <position position="60"/>
    </location>
</feature>
<dbReference type="PROSITE" id="PS51066">
    <property type="entry name" value="ZF_FPG_2"/>
    <property type="match status" value="1"/>
</dbReference>
<dbReference type="PROSITE" id="PS01242">
    <property type="entry name" value="ZF_FPG_1"/>
    <property type="match status" value="1"/>
</dbReference>
<gene>
    <name evidence="15 18" type="primary">mutM</name>
    <name evidence="15" type="synonym">fpg</name>
    <name evidence="18" type="ORF">ACFSUF_13040</name>
</gene>
<dbReference type="GO" id="GO:0008534">
    <property type="term" value="F:oxidized purine nucleobase lesion DNA N-glycosylase activity"/>
    <property type="evidence" value="ECO:0007669"/>
    <property type="project" value="UniProtKB-EC"/>
</dbReference>
<feature type="binding site" evidence="15">
    <location>
        <position position="93"/>
    </location>
    <ligand>
        <name>DNA</name>
        <dbReference type="ChEBI" id="CHEBI:16991"/>
    </ligand>
</feature>
<accession>A0ABW5PER5</accession>
<protein>
    <recommendedName>
        <fullName evidence="15">Formamidopyrimidine-DNA glycosylase</fullName>
        <shortName evidence="15">Fapy-DNA glycosylase</shortName>
        <ecNumber evidence="15">3.2.2.23</ecNumber>
    </recommendedName>
    <alternativeName>
        <fullName evidence="15">DNA-(apurinic or apyrimidinic site) lyase MutM</fullName>
        <shortName evidence="15">AP lyase MutM</shortName>
        <ecNumber evidence="15">4.2.99.18</ecNumber>
    </alternativeName>
</protein>
<sequence>MPELPEVETVRRTLNQLVKGKTIESVTVHLPRILQRPAEAELFDAILQGQTIRNVERRGKFLRIVLDSTVLVSHLRMEGRYGVYPAGEPLEKHTHVVFHFTDGTELRYKDVRQFGTMHLFTPGEEFLLPPLHKLGLEPLGEEFTYEAFAAKLRGRTTKIKPFLLNQEHIVGIGNIYVDEALHLAGIHPEREAGSLKKAETERLYQAIITTLSEAVEAGGSSIKSYVNGQGEMGMFQHQLKVYGRKSEACYQCGSVIEKTVVGGRGTHYCAQCQPLKHKRARKD</sequence>
<feature type="active site" description="Proton donor" evidence="15">
    <location>
        <position position="3"/>
    </location>
</feature>
<reference evidence="19" key="1">
    <citation type="journal article" date="2019" name="Int. J. Syst. Evol. Microbiol.">
        <title>The Global Catalogue of Microorganisms (GCM) 10K type strain sequencing project: providing services to taxonomists for standard genome sequencing and annotation.</title>
        <authorList>
            <consortium name="The Broad Institute Genomics Platform"/>
            <consortium name="The Broad Institute Genome Sequencing Center for Infectious Disease"/>
            <person name="Wu L."/>
            <person name="Ma J."/>
        </authorList>
    </citation>
    <scope>NUCLEOTIDE SEQUENCE [LARGE SCALE GENOMIC DNA]</scope>
    <source>
        <strain evidence="19">KCTC 3950</strain>
    </source>
</reference>
<evidence type="ECO:0000313" key="18">
    <source>
        <dbReference type="EMBL" id="MFD2613349.1"/>
    </source>
</evidence>
<dbReference type="SUPFAM" id="SSF81624">
    <property type="entry name" value="N-terminal domain of MutM-like DNA repair proteins"/>
    <property type="match status" value="1"/>
</dbReference>
<dbReference type="InterPro" id="IPR010663">
    <property type="entry name" value="Znf_FPG/IleRS"/>
</dbReference>
<keyword evidence="8 15" id="KW-0862">Zinc</keyword>
<evidence type="ECO:0000256" key="12">
    <source>
        <dbReference type="ARBA" id="ARBA00023268"/>
    </source>
</evidence>
<name>A0ABW5PER5_9BACL</name>
<comment type="subunit">
    <text evidence="3 15">Monomer.</text>
</comment>
<dbReference type="CDD" id="cd08966">
    <property type="entry name" value="EcFpg-like_N"/>
    <property type="match status" value="1"/>
</dbReference>
<dbReference type="Gene3D" id="3.20.190.10">
    <property type="entry name" value="MutM-like, N-terminal"/>
    <property type="match status" value="1"/>
</dbReference>
<evidence type="ECO:0000256" key="6">
    <source>
        <dbReference type="ARBA" id="ARBA00022771"/>
    </source>
</evidence>
<dbReference type="InterPro" id="IPR000214">
    <property type="entry name" value="Znf_DNA_glyclase/AP_lyase"/>
</dbReference>
<keyword evidence="13 15" id="KW-0326">Glycosidase</keyword>
<dbReference type="SMART" id="SM00898">
    <property type="entry name" value="Fapy_DNA_glyco"/>
    <property type="match status" value="1"/>
</dbReference>
<evidence type="ECO:0000259" key="17">
    <source>
        <dbReference type="PROSITE" id="PS51068"/>
    </source>
</evidence>
<feature type="binding site" evidence="15">
    <location>
        <position position="112"/>
    </location>
    <ligand>
        <name>DNA</name>
        <dbReference type="ChEBI" id="CHEBI:16991"/>
    </ligand>
</feature>
<dbReference type="EC" id="3.2.2.23" evidence="15"/>
<feature type="binding site" evidence="15">
    <location>
        <position position="155"/>
    </location>
    <ligand>
        <name>DNA</name>
        <dbReference type="ChEBI" id="CHEBI:16991"/>
    </ligand>
</feature>
<evidence type="ECO:0000256" key="8">
    <source>
        <dbReference type="ARBA" id="ARBA00022833"/>
    </source>
</evidence>
<dbReference type="PANTHER" id="PTHR22993:SF9">
    <property type="entry name" value="FORMAMIDOPYRIMIDINE-DNA GLYCOSYLASE"/>
    <property type="match status" value="1"/>
</dbReference>
<keyword evidence="9 15" id="KW-0238">DNA-binding</keyword>
<evidence type="ECO:0000256" key="1">
    <source>
        <dbReference type="ARBA" id="ARBA00001668"/>
    </source>
</evidence>
<evidence type="ECO:0000313" key="19">
    <source>
        <dbReference type="Proteomes" id="UP001597541"/>
    </source>
</evidence>
<evidence type="ECO:0000256" key="14">
    <source>
        <dbReference type="ARBA" id="ARBA00044632"/>
    </source>
</evidence>
<comment type="catalytic activity">
    <reaction evidence="14 15">
        <text>2'-deoxyribonucleotide-(2'-deoxyribose 5'-phosphate)-2'-deoxyribonucleotide-DNA = a 3'-end 2'-deoxyribonucleotide-(2,3-dehydro-2,3-deoxyribose 5'-phosphate)-DNA + a 5'-end 5'-phospho-2'-deoxyribonucleoside-DNA + H(+)</text>
        <dbReference type="Rhea" id="RHEA:66592"/>
        <dbReference type="Rhea" id="RHEA-COMP:13180"/>
        <dbReference type="Rhea" id="RHEA-COMP:16897"/>
        <dbReference type="Rhea" id="RHEA-COMP:17067"/>
        <dbReference type="ChEBI" id="CHEBI:15378"/>
        <dbReference type="ChEBI" id="CHEBI:136412"/>
        <dbReference type="ChEBI" id="CHEBI:157695"/>
        <dbReference type="ChEBI" id="CHEBI:167181"/>
        <dbReference type="EC" id="4.2.99.18"/>
    </reaction>
</comment>
<keyword evidence="4 15" id="KW-0479">Metal-binding</keyword>
<feature type="active site" description="Proton donor; for delta-elimination activity" evidence="15">
    <location>
        <position position="264"/>
    </location>
</feature>
<keyword evidence="10 15" id="KW-0234">DNA repair</keyword>
<keyword evidence="7 15" id="KW-0378">Hydrolase</keyword>
<dbReference type="EMBL" id="JBHUME010000008">
    <property type="protein sequence ID" value="MFD2613349.1"/>
    <property type="molecule type" value="Genomic_DNA"/>
</dbReference>
<dbReference type="NCBIfam" id="NF002211">
    <property type="entry name" value="PRK01103.1"/>
    <property type="match status" value="1"/>
</dbReference>
<dbReference type="InterPro" id="IPR020629">
    <property type="entry name" value="FPG_Glyclase"/>
</dbReference>
<comment type="caution">
    <text evidence="18">The sequence shown here is derived from an EMBL/GenBank/DDBJ whole genome shotgun (WGS) entry which is preliminary data.</text>
</comment>
<dbReference type="InterPro" id="IPR010979">
    <property type="entry name" value="Ribosomal_uS13-like_H2TH"/>
</dbReference>
<keyword evidence="12 15" id="KW-0511">Multifunctional enzyme</keyword>
<evidence type="ECO:0000256" key="15">
    <source>
        <dbReference type="HAMAP-Rule" id="MF_00103"/>
    </source>
</evidence>
<evidence type="ECO:0000256" key="3">
    <source>
        <dbReference type="ARBA" id="ARBA00011245"/>
    </source>
</evidence>